<keyword evidence="1" id="KW-0732">Signal</keyword>
<dbReference type="InterPro" id="IPR022409">
    <property type="entry name" value="PKD/Chitinase_dom"/>
</dbReference>
<comment type="caution">
    <text evidence="3">The sequence shown here is derived from an EMBL/GenBank/DDBJ whole genome shotgun (WGS) entry which is preliminary data.</text>
</comment>
<dbReference type="PROSITE" id="PS50093">
    <property type="entry name" value="PKD"/>
    <property type="match status" value="1"/>
</dbReference>
<gene>
    <name evidence="3" type="ORF">M3P09_15435</name>
</gene>
<organism evidence="3 4">
    <name type="scientific">Jejuia spongiicola</name>
    <dbReference type="NCBI Taxonomy" id="2942207"/>
    <lineage>
        <taxon>Bacteria</taxon>
        <taxon>Pseudomonadati</taxon>
        <taxon>Bacteroidota</taxon>
        <taxon>Flavobacteriia</taxon>
        <taxon>Flavobacteriales</taxon>
        <taxon>Flavobacteriaceae</taxon>
        <taxon>Jejuia</taxon>
    </lineage>
</organism>
<dbReference type="EMBL" id="JAMFLZ010000008">
    <property type="protein sequence ID" value="MCL6296404.1"/>
    <property type="molecule type" value="Genomic_DNA"/>
</dbReference>
<evidence type="ECO:0000313" key="4">
    <source>
        <dbReference type="Proteomes" id="UP001165381"/>
    </source>
</evidence>
<reference evidence="3" key="1">
    <citation type="submission" date="2022-05" db="EMBL/GenBank/DDBJ databases">
        <authorList>
            <person name="Park J.-S."/>
        </authorList>
    </citation>
    <scope>NUCLEOTIDE SEQUENCE</scope>
    <source>
        <strain evidence="3">2012CJ34-3</strain>
    </source>
</reference>
<dbReference type="InterPro" id="IPR035986">
    <property type="entry name" value="PKD_dom_sf"/>
</dbReference>
<feature type="domain" description="PKD" evidence="2">
    <location>
        <begin position="68"/>
        <end position="127"/>
    </location>
</feature>
<dbReference type="Gene3D" id="2.60.40.10">
    <property type="entry name" value="Immunoglobulins"/>
    <property type="match status" value="1"/>
</dbReference>
<dbReference type="InterPro" id="IPR000601">
    <property type="entry name" value="PKD_dom"/>
</dbReference>
<evidence type="ECO:0000313" key="3">
    <source>
        <dbReference type="EMBL" id="MCL6296404.1"/>
    </source>
</evidence>
<dbReference type="SUPFAM" id="SSF49299">
    <property type="entry name" value="PKD domain"/>
    <property type="match status" value="1"/>
</dbReference>
<dbReference type="PROSITE" id="PS51257">
    <property type="entry name" value="PROKAR_LIPOPROTEIN"/>
    <property type="match status" value="1"/>
</dbReference>
<proteinExistence type="predicted"/>
<evidence type="ECO:0000259" key="2">
    <source>
        <dbReference type="PROSITE" id="PS50093"/>
    </source>
</evidence>
<dbReference type="RefSeq" id="WP_249973829.1">
    <property type="nucleotide sequence ID" value="NZ_JAMFLZ010000008.1"/>
</dbReference>
<evidence type="ECO:0000256" key="1">
    <source>
        <dbReference type="SAM" id="SignalP"/>
    </source>
</evidence>
<name>A0ABT0QJF4_9FLAO</name>
<dbReference type="CDD" id="cd00146">
    <property type="entry name" value="PKD"/>
    <property type="match status" value="1"/>
</dbReference>
<dbReference type="Pfam" id="PF00801">
    <property type="entry name" value="PKD"/>
    <property type="match status" value="1"/>
</dbReference>
<feature type="signal peptide" evidence="1">
    <location>
        <begin position="1"/>
        <end position="25"/>
    </location>
</feature>
<dbReference type="SMART" id="SM00089">
    <property type="entry name" value="PKD"/>
    <property type="match status" value="1"/>
</dbReference>
<protein>
    <submittedName>
        <fullName evidence="3">PKD domain-containing protein</fullName>
    </submittedName>
</protein>
<keyword evidence="4" id="KW-1185">Reference proteome</keyword>
<dbReference type="InterPro" id="IPR013783">
    <property type="entry name" value="Ig-like_fold"/>
</dbReference>
<feature type="chain" id="PRO_5046191247" evidence="1">
    <location>
        <begin position="26"/>
        <end position="319"/>
    </location>
</feature>
<sequence length="319" mass="33999">MKKFINNKGLVIVLFMSLAMVFVSCQDDDASFGDITAPMDVSISAEIVGLDATNPNGDGTGLVNFTVNSNGAITYRFNFGDGSDVKVAPSGSITHRFSLTGTNTYSVTVIASGRGGISSTASINIDVFSSFEDQEAKDFLTGGAGLSKTWYWAADKPGNIGLGPNAVQSGGEHTFSQWFTSDAWHGDKLCMYDAEFVFTQSADGGVTFEQLTDIAYTPGDFAASIGVDGDTCHGLTVAPSLDGIKNVGFSPSSSTATEDGDYRGTTMNFSDGGFMSWYVNVSTLEIIEITENTLFVRMTDSSNPDLAWYCKYQTDNPND</sequence>
<accession>A0ABT0QJF4</accession>
<dbReference type="Proteomes" id="UP001165381">
    <property type="component" value="Unassembled WGS sequence"/>
</dbReference>